<dbReference type="PANTHER" id="PTHR21363">
    <property type="entry name" value="PREPHENATE DEHYDROGENASE"/>
    <property type="match status" value="1"/>
</dbReference>
<evidence type="ECO:0000313" key="5">
    <source>
        <dbReference type="Proteomes" id="UP001165590"/>
    </source>
</evidence>
<dbReference type="RefSeq" id="WP_267024412.1">
    <property type="nucleotide sequence ID" value="NZ_JAIFZO010000001.1"/>
</dbReference>
<evidence type="ECO:0000259" key="3">
    <source>
        <dbReference type="PROSITE" id="PS51176"/>
    </source>
</evidence>
<dbReference type="SUPFAM" id="SSF48179">
    <property type="entry name" value="6-phosphogluconate dehydrogenase C-terminal domain-like"/>
    <property type="match status" value="1"/>
</dbReference>
<dbReference type="NCBIfam" id="NF005112">
    <property type="entry name" value="PRK06545.2-4"/>
    <property type="match status" value="1"/>
</dbReference>
<protein>
    <submittedName>
        <fullName evidence="4">Prephenate dehydrogenase</fullName>
        <ecNumber evidence="4">1.3.1.12</ecNumber>
    </submittedName>
</protein>
<dbReference type="Gene3D" id="1.10.3660.10">
    <property type="entry name" value="6-phosphogluconate dehydrogenase C-terminal like domain"/>
    <property type="match status" value="1"/>
</dbReference>
<dbReference type="Pfam" id="PF20463">
    <property type="entry name" value="PDH_C"/>
    <property type="match status" value="1"/>
</dbReference>
<evidence type="ECO:0000256" key="1">
    <source>
        <dbReference type="ARBA" id="ARBA00007964"/>
    </source>
</evidence>
<proteinExistence type="inferred from homology"/>
<dbReference type="SUPFAM" id="SSF51735">
    <property type="entry name" value="NAD(P)-binding Rossmann-fold domains"/>
    <property type="match status" value="1"/>
</dbReference>
<dbReference type="InterPro" id="IPR050812">
    <property type="entry name" value="Preph/Arog_dehydrog"/>
</dbReference>
<dbReference type="NCBIfam" id="NF005109">
    <property type="entry name" value="PRK06545.2-1"/>
    <property type="match status" value="1"/>
</dbReference>
<dbReference type="InterPro" id="IPR046826">
    <property type="entry name" value="PDH_N"/>
</dbReference>
<keyword evidence="5" id="KW-1185">Reference proteome</keyword>
<gene>
    <name evidence="4" type="ORF">K3769_00580</name>
</gene>
<evidence type="ECO:0000256" key="2">
    <source>
        <dbReference type="ARBA" id="ARBA00023002"/>
    </source>
</evidence>
<accession>A0ABT3UUS3</accession>
<dbReference type="CDD" id="cd02116">
    <property type="entry name" value="ACT"/>
    <property type="match status" value="1"/>
</dbReference>
<keyword evidence="2 4" id="KW-0560">Oxidoreductase</keyword>
<dbReference type="PANTHER" id="PTHR21363:SF0">
    <property type="entry name" value="PREPHENATE DEHYDROGENASE [NADP(+)]"/>
    <property type="match status" value="1"/>
</dbReference>
<dbReference type="Pfam" id="PF02153">
    <property type="entry name" value="PDH_N"/>
    <property type="match status" value="1"/>
</dbReference>
<comment type="caution">
    <text evidence="4">The sequence shown here is derived from an EMBL/GenBank/DDBJ whole genome shotgun (WGS) entry which is preliminary data.</text>
</comment>
<comment type="similarity">
    <text evidence="1">Belongs to the prephenate/arogenate dehydrogenase family.</text>
</comment>
<feature type="domain" description="Prephenate/arogenate dehydrogenase" evidence="3">
    <location>
        <begin position="2"/>
        <end position="289"/>
    </location>
</feature>
<dbReference type="PROSITE" id="PS51176">
    <property type="entry name" value="PDH_ADH"/>
    <property type="match status" value="1"/>
</dbReference>
<dbReference type="InterPro" id="IPR036291">
    <property type="entry name" value="NAD(P)-bd_dom_sf"/>
</dbReference>
<dbReference type="EC" id="1.3.1.12" evidence="4"/>
<evidence type="ECO:0000313" key="4">
    <source>
        <dbReference type="EMBL" id="MCX4231290.1"/>
    </source>
</evidence>
<dbReference type="InterPro" id="IPR046825">
    <property type="entry name" value="PDH_C"/>
</dbReference>
<dbReference type="EMBL" id="JAIFZO010000001">
    <property type="protein sequence ID" value="MCX4231290.1"/>
    <property type="molecule type" value="Genomic_DNA"/>
</dbReference>
<reference evidence="4" key="1">
    <citation type="journal article" date="2022" name="bioRxiv">
        <title>Discovery and biosynthetic assessment of Streptomyces ortus sp nov. isolated from a deep-sea sponge.</title>
        <authorList>
            <person name="Williams S.E."/>
        </authorList>
    </citation>
    <scope>NUCLEOTIDE SEQUENCE</scope>
    <source>
        <strain evidence="4">A15ISP2-DRY2</strain>
    </source>
</reference>
<name>A0ABT3UUS3_9ACTN</name>
<dbReference type="Gene3D" id="3.40.50.720">
    <property type="entry name" value="NAD(P)-binding Rossmann-like Domain"/>
    <property type="match status" value="1"/>
</dbReference>
<dbReference type="GO" id="GO:0008977">
    <property type="term" value="F:prephenate dehydrogenase (NAD+) activity"/>
    <property type="evidence" value="ECO:0007669"/>
    <property type="project" value="UniProtKB-EC"/>
</dbReference>
<dbReference type="InterPro" id="IPR008927">
    <property type="entry name" value="6-PGluconate_DH-like_C_sf"/>
</dbReference>
<dbReference type="Proteomes" id="UP001165590">
    <property type="component" value="Unassembled WGS sequence"/>
</dbReference>
<organism evidence="4 5">
    <name type="scientific">Streptomyces ortus</name>
    <dbReference type="NCBI Taxonomy" id="2867268"/>
    <lineage>
        <taxon>Bacteria</taxon>
        <taxon>Bacillati</taxon>
        <taxon>Actinomycetota</taxon>
        <taxon>Actinomycetes</taxon>
        <taxon>Kitasatosporales</taxon>
        <taxon>Streptomycetaceae</taxon>
        <taxon>Streptomyces</taxon>
    </lineage>
</organism>
<dbReference type="InterPro" id="IPR003099">
    <property type="entry name" value="Prephen_DH"/>
</dbReference>
<sequence length="380" mass="39159">MKAVSVIGTGAVGTSVALALTRRGITVHLEDLSATAARTAEAMGAGSVHAPDGRVDLALIAVPPAHTGAVLADAQRRGLARAYTDAASVKARPYAEIRSAGADPSTFIGGHPLAATERSGPLAGRADLFEGRPWILTPSAHTDQAVLNRALELVTLCAGVPVIMDAALHDRTIALTSHAPHLISTLMAAQLARATEADIRVAGQGLRNVTSIAGGDRALWRDIHEANADALADVLDTFAADLNVAVNALRTLGDSDPVVRERAEAGLDTLLRHGARGRDRVASRSGAPSAEVARLSVAVPEQPGTLARLFTAVDELGGRIEDVRLEQAGEPPYGRVSLFVRGTSAAELSRLLTVDGWAVTLAPATASAAEHAAVPAALNS</sequence>